<keyword evidence="4" id="KW-1185">Reference proteome</keyword>
<dbReference type="GO" id="GO:0006891">
    <property type="term" value="P:intra-Golgi vesicle-mediated transport"/>
    <property type="evidence" value="ECO:0007669"/>
    <property type="project" value="TreeGrafter"/>
</dbReference>
<dbReference type="InterPro" id="IPR016024">
    <property type="entry name" value="ARM-type_fold"/>
</dbReference>
<feature type="region of interest" description="Disordered" evidence="1">
    <location>
        <begin position="174"/>
        <end position="214"/>
    </location>
</feature>
<protein>
    <submittedName>
        <fullName evidence="3">Coatomer subunit beta</fullName>
    </submittedName>
</protein>
<dbReference type="Proteomes" id="UP001381693">
    <property type="component" value="Unassembled WGS sequence"/>
</dbReference>
<evidence type="ECO:0000256" key="1">
    <source>
        <dbReference type="SAM" id="MobiDB-lite"/>
    </source>
</evidence>
<gene>
    <name evidence="3" type="primary">COPB1_2</name>
    <name evidence="3" type="ORF">SK128_023376</name>
</gene>
<dbReference type="Gene3D" id="1.25.10.10">
    <property type="entry name" value="Leucine-rich Repeat Variant"/>
    <property type="match status" value="1"/>
</dbReference>
<sequence>MDVLRILSTPDLEVRKKTLNLALELVTLRTVNEMVEVLKKEVGKTHNTVEHEDTGKYRQLLVRTLHTISMKFPDVAGSVIPILMDFLSDNNELAATDVLVFVREAIQRFEALRPQIIERLLSSLPTIRSVTVQCHALWILGEYASTKGEILGILSSIRTSLGELPIVDDEMRKATGEAGEEEGTGDKANHQQQQQQKVTADGTYATQSAFSATT</sequence>
<feature type="domain" description="Clathrin/coatomer adaptor adaptin-like N-terminal" evidence="2">
    <location>
        <begin position="1"/>
        <end position="209"/>
    </location>
</feature>
<dbReference type="GO" id="GO:0030126">
    <property type="term" value="C:COPI vesicle coat"/>
    <property type="evidence" value="ECO:0007669"/>
    <property type="project" value="TreeGrafter"/>
</dbReference>
<evidence type="ECO:0000259" key="2">
    <source>
        <dbReference type="Pfam" id="PF01602"/>
    </source>
</evidence>
<reference evidence="3 4" key="1">
    <citation type="submission" date="2023-11" db="EMBL/GenBank/DDBJ databases">
        <title>Halocaridina rubra genome assembly.</title>
        <authorList>
            <person name="Smith C."/>
        </authorList>
    </citation>
    <scope>NUCLEOTIDE SEQUENCE [LARGE SCALE GENOMIC DNA]</scope>
    <source>
        <strain evidence="3">EP-1</strain>
        <tissue evidence="3">Whole</tissue>
    </source>
</reference>
<name>A0AAN9AAF4_HALRR</name>
<dbReference type="AlphaFoldDB" id="A0AAN9AAF4"/>
<dbReference type="PANTHER" id="PTHR10635:SF0">
    <property type="entry name" value="COATOMER SUBUNIT BETA"/>
    <property type="match status" value="1"/>
</dbReference>
<feature type="non-terminal residue" evidence="3">
    <location>
        <position position="214"/>
    </location>
</feature>
<evidence type="ECO:0000313" key="3">
    <source>
        <dbReference type="EMBL" id="KAK7077875.1"/>
    </source>
</evidence>
<dbReference type="InterPro" id="IPR011989">
    <property type="entry name" value="ARM-like"/>
</dbReference>
<dbReference type="SUPFAM" id="SSF48371">
    <property type="entry name" value="ARM repeat"/>
    <property type="match status" value="1"/>
</dbReference>
<proteinExistence type="predicted"/>
<dbReference type="Pfam" id="PF01602">
    <property type="entry name" value="Adaptin_N"/>
    <property type="match status" value="1"/>
</dbReference>
<dbReference type="InterPro" id="IPR016460">
    <property type="entry name" value="COPB1"/>
</dbReference>
<dbReference type="GO" id="GO:0006886">
    <property type="term" value="P:intracellular protein transport"/>
    <property type="evidence" value="ECO:0007669"/>
    <property type="project" value="InterPro"/>
</dbReference>
<accession>A0AAN9AAF4</accession>
<dbReference type="PANTHER" id="PTHR10635">
    <property type="entry name" value="COATOMER SUBUNIT BETA"/>
    <property type="match status" value="1"/>
</dbReference>
<comment type="caution">
    <text evidence="3">The sequence shown here is derived from an EMBL/GenBank/DDBJ whole genome shotgun (WGS) entry which is preliminary data.</text>
</comment>
<dbReference type="EMBL" id="JAXCGZ010008171">
    <property type="protein sequence ID" value="KAK7077875.1"/>
    <property type="molecule type" value="Genomic_DNA"/>
</dbReference>
<organism evidence="3 4">
    <name type="scientific">Halocaridina rubra</name>
    <name type="common">Hawaiian red shrimp</name>
    <dbReference type="NCBI Taxonomy" id="373956"/>
    <lineage>
        <taxon>Eukaryota</taxon>
        <taxon>Metazoa</taxon>
        <taxon>Ecdysozoa</taxon>
        <taxon>Arthropoda</taxon>
        <taxon>Crustacea</taxon>
        <taxon>Multicrustacea</taxon>
        <taxon>Malacostraca</taxon>
        <taxon>Eumalacostraca</taxon>
        <taxon>Eucarida</taxon>
        <taxon>Decapoda</taxon>
        <taxon>Pleocyemata</taxon>
        <taxon>Caridea</taxon>
        <taxon>Atyoidea</taxon>
        <taxon>Atyidae</taxon>
        <taxon>Halocaridina</taxon>
    </lineage>
</organism>
<dbReference type="InterPro" id="IPR002553">
    <property type="entry name" value="Clathrin/coatomer_adapt-like_N"/>
</dbReference>
<feature type="compositionally biased region" description="Polar residues" evidence="1">
    <location>
        <begin position="204"/>
        <end position="214"/>
    </location>
</feature>
<evidence type="ECO:0000313" key="4">
    <source>
        <dbReference type="Proteomes" id="UP001381693"/>
    </source>
</evidence>
<dbReference type="GO" id="GO:0006888">
    <property type="term" value="P:endoplasmic reticulum to Golgi vesicle-mediated transport"/>
    <property type="evidence" value="ECO:0007669"/>
    <property type="project" value="TreeGrafter"/>
</dbReference>